<dbReference type="PRINTS" id="PR00081">
    <property type="entry name" value="GDHRDH"/>
</dbReference>
<gene>
    <name evidence="3" type="ORF">GCM10023320_76820</name>
</gene>
<dbReference type="InterPro" id="IPR002347">
    <property type="entry name" value="SDR_fam"/>
</dbReference>
<dbReference type="Pfam" id="PF13561">
    <property type="entry name" value="adh_short_C2"/>
    <property type="match status" value="1"/>
</dbReference>
<protein>
    <submittedName>
        <fullName evidence="3">SDR family oxidoreductase</fullName>
    </submittedName>
</protein>
<dbReference type="PROSITE" id="PS51257">
    <property type="entry name" value="PROKAR_LIPOPROTEIN"/>
    <property type="match status" value="1"/>
</dbReference>
<dbReference type="PANTHER" id="PTHR24321">
    <property type="entry name" value="DEHYDROGENASES, SHORT CHAIN"/>
    <property type="match status" value="1"/>
</dbReference>
<dbReference type="InterPro" id="IPR020904">
    <property type="entry name" value="Sc_DH/Rdtase_CS"/>
</dbReference>
<proteinExistence type="inferred from homology"/>
<dbReference type="SUPFAM" id="SSF51735">
    <property type="entry name" value="NAD(P)-binding Rossmann-fold domains"/>
    <property type="match status" value="1"/>
</dbReference>
<dbReference type="Gene3D" id="3.40.50.720">
    <property type="entry name" value="NAD(P)-binding Rossmann-like Domain"/>
    <property type="match status" value="1"/>
</dbReference>
<reference evidence="4" key="1">
    <citation type="journal article" date="2019" name="Int. J. Syst. Evol. Microbiol.">
        <title>The Global Catalogue of Microorganisms (GCM) 10K type strain sequencing project: providing services to taxonomists for standard genome sequencing and annotation.</title>
        <authorList>
            <consortium name="The Broad Institute Genomics Platform"/>
            <consortium name="The Broad Institute Genome Sequencing Center for Infectious Disease"/>
            <person name="Wu L."/>
            <person name="Ma J."/>
        </authorList>
    </citation>
    <scope>NUCLEOTIDE SEQUENCE [LARGE SCALE GENOMIC DNA]</scope>
    <source>
        <strain evidence="4">JCM 18302</strain>
    </source>
</reference>
<sequence length="253" mass="26302">MLDDLKGKSAIVTGAGSGIGLACALELLQLGCAVMAADINASGESEVRERAAAIGGGKLEFIRADISREDDVRAMVQSAVDAFGRLDGAINSAGFGPVGHAVHEMTSDEWDRNLATNLRGMFLCLKYQISAMRQQGGGSIVAISSTAAELPILRGAEYSSAKAGMNSLVRVAALENSREGVRVNAIMPGATYTPAHVKSLEAVPEQIEVVKALPMGRVAQPDEISGMAAFLLSDRASYITGTSIPIEGGILLV</sequence>
<evidence type="ECO:0000256" key="2">
    <source>
        <dbReference type="ARBA" id="ARBA00023002"/>
    </source>
</evidence>
<dbReference type="CDD" id="cd05233">
    <property type="entry name" value="SDR_c"/>
    <property type="match status" value="1"/>
</dbReference>
<evidence type="ECO:0000313" key="4">
    <source>
        <dbReference type="Proteomes" id="UP001500804"/>
    </source>
</evidence>
<keyword evidence="2" id="KW-0560">Oxidoreductase</keyword>
<dbReference type="PANTHER" id="PTHR24321:SF8">
    <property type="entry name" value="ESTRADIOL 17-BETA-DEHYDROGENASE 8-RELATED"/>
    <property type="match status" value="1"/>
</dbReference>
<keyword evidence="4" id="KW-1185">Reference proteome</keyword>
<comment type="caution">
    <text evidence="3">The sequence shown here is derived from an EMBL/GenBank/DDBJ whole genome shotgun (WGS) entry which is preliminary data.</text>
</comment>
<dbReference type="InterPro" id="IPR036291">
    <property type="entry name" value="NAD(P)-bd_dom_sf"/>
</dbReference>
<evidence type="ECO:0000256" key="1">
    <source>
        <dbReference type="ARBA" id="ARBA00006484"/>
    </source>
</evidence>
<evidence type="ECO:0000313" key="3">
    <source>
        <dbReference type="EMBL" id="GAA5139944.1"/>
    </source>
</evidence>
<accession>A0ABP9P3L0</accession>
<dbReference type="EMBL" id="BAABJO010000045">
    <property type="protein sequence ID" value="GAA5139944.1"/>
    <property type="molecule type" value="Genomic_DNA"/>
</dbReference>
<dbReference type="PRINTS" id="PR00080">
    <property type="entry name" value="SDRFAMILY"/>
</dbReference>
<dbReference type="Proteomes" id="UP001500804">
    <property type="component" value="Unassembled WGS sequence"/>
</dbReference>
<dbReference type="RefSeq" id="WP_345612335.1">
    <property type="nucleotide sequence ID" value="NZ_BAABJO010000045.1"/>
</dbReference>
<dbReference type="PROSITE" id="PS00061">
    <property type="entry name" value="ADH_SHORT"/>
    <property type="match status" value="1"/>
</dbReference>
<name>A0ABP9P3L0_9PSEU</name>
<organism evidence="3 4">
    <name type="scientific">Pseudonocardia adelaidensis</name>
    <dbReference type="NCBI Taxonomy" id="648754"/>
    <lineage>
        <taxon>Bacteria</taxon>
        <taxon>Bacillati</taxon>
        <taxon>Actinomycetota</taxon>
        <taxon>Actinomycetes</taxon>
        <taxon>Pseudonocardiales</taxon>
        <taxon>Pseudonocardiaceae</taxon>
        <taxon>Pseudonocardia</taxon>
    </lineage>
</organism>
<comment type="similarity">
    <text evidence="1">Belongs to the short-chain dehydrogenases/reductases (SDR) family.</text>
</comment>